<dbReference type="EMBL" id="JAGSOG010000155">
    <property type="protein sequence ID" value="MBR7836686.1"/>
    <property type="molecule type" value="Genomic_DNA"/>
</dbReference>
<dbReference type="RefSeq" id="WP_212531161.1">
    <property type="nucleotide sequence ID" value="NZ_JAGSOG010000155.1"/>
</dbReference>
<organism evidence="1 2">
    <name type="scientific">Actinospica durhamensis</name>
    <dbReference type="NCBI Taxonomy" id="1508375"/>
    <lineage>
        <taxon>Bacteria</taxon>
        <taxon>Bacillati</taxon>
        <taxon>Actinomycetota</taxon>
        <taxon>Actinomycetes</taxon>
        <taxon>Catenulisporales</taxon>
        <taxon>Actinospicaceae</taxon>
        <taxon>Actinospica</taxon>
    </lineage>
</organism>
<proteinExistence type="predicted"/>
<reference evidence="1" key="1">
    <citation type="submission" date="2021-04" db="EMBL/GenBank/DDBJ databases">
        <title>Genome based classification of Actinospica acidithermotolerans sp. nov., an actinobacterium isolated from an Indonesian hot spring.</title>
        <authorList>
            <person name="Kusuma A.B."/>
            <person name="Putra K.E."/>
            <person name="Nafisah S."/>
            <person name="Loh J."/>
            <person name="Nouioui I."/>
            <person name="Goodfellow M."/>
        </authorList>
    </citation>
    <scope>NUCLEOTIDE SEQUENCE</scope>
    <source>
        <strain evidence="1">CSCA 57</strain>
    </source>
</reference>
<name>A0A941ESV6_9ACTN</name>
<sequence>MATDSEILEHQRALQDEADAAVAELGLDTALAVFGDPIRTGSSALGLMVRPDIDITVCCPVLDAGTVADVIDLGARLARHAQVRRVQYRDDTGAWNQEPDAYPDGVYLGLGFRSAAGRDWTSDIWFVDQPQRQPDLAHLRTLPPRLTEQARVEILRIKHARSASGASVYEAVLDGGVRTPEEFDAWAAARG</sequence>
<evidence type="ECO:0000313" key="2">
    <source>
        <dbReference type="Proteomes" id="UP000675781"/>
    </source>
</evidence>
<protein>
    <submittedName>
        <fullName evidence="1">Uncharacterized protein</fullName>
    </submittedName>
</protein>
<dbReference type="AlphaFoldDB" id="A0A941ESV6"/>
<keyword evidence="2" id="KW-1185">Reference proteome</keyword>
<comment type="caution">
    <text evidence="1">The sequence shown here is derived from an EMBL/GenBank/DDBJ whole genome shotgun (WGS) entry which is preliminary data.</text>
</comment>
<evidence type="ECO:0000313" key="1">
    <source>
        <dbReference type="EMBL" id="MBR7836686.1"/>
    </source>
</evidence>
<accession>A0A941ESV6</accession>
<gene>
    <name evidence="1" type="ORF">KDL01_25625</name>
</gene>
<dbReference type="Proteomes" id="UP000675781">
    <property type="component" value="Unassembled WGS sequence"/>
</dbReference>